<keyword evidence="2" id="KW-1185">Reference proteome</keyword>
<reference evidence="1" key="1">
    <citation type="submission" date="2023-07" db="EMBL/GenBank/DDBJ databases">
        <title>Black Yeasts Isolated from many extreme environments.</title>
        <authorList>
            <person name="Coleine C."/>
            <person name="Stajich J.E."/>
            <person name="Selbmann L."/>
        </authorList>
    </citation>
    <scope>NUCLEOTIDE SEQUENCE</scope>
    <source>
        <strain evidence="1">CCFEE 5714</strain>
    </source>
</reference>
<sequence length="536" mass="60442">MLLLFPGYAEPLPADPAPQQPDHHADRGLSGETWPSWEGIECIPHFPHDFPTVDNTPNVAGWRVRARSPKYRPRLQASHERKLVCLDETAWVSLKQWKLHRRAVNGWKANYARWKATLPEPANNVRQGYTFKGAPKFENALIDVLDRRRFEAIKAQCADDDMDIDGGNKQKTKISKEQNAQELIDPSVGQQLSNDAMESLSSLSIQQQEPTKPKPIFSVAGLLKELTIDQTQPERRIATPRKLTGPTKRPLNYWQHSAVPPSPPGNGDLPSERTNATQGLRLQDIVPGPRVQTMSTSAVSQPAVMEPNNPFYHQQLTFPEAAQYIHEILRASGDACHGWLQVPVDEFRILARQDGPGSPLLRMCSDFNYIKQFVVNGREGWNLTHLPDNFFADMEALLMPLLERLRRLGDYEDCAWLRERAIPQLQEIRNKLTAVKSERLWIRFKMRAEYDSELKRRTKVSEEAEVKRTGNSSGGIRKVPQGHAQPRFASKVDLSFGGECGFTSGSRPPAPQPQDQGVDVASTKSTGFDREKDSAE</sequence>
<comment type="caution">
    <text evidence="1">The sequence shown here is derived from an EMBL/GenBank/DDBJ whole genome shotgun (WGS) entry which is preliminary data.</text>
</comment>
<accession>A0ACC3MET6</accession>
<name>A0ACC3MET6_9PEZI</name>
<dbReference type="Proteomes" id="UP001281147">
    <property type="component" value="Unassembled WGS sequence"/>
</dbReference>
<dbReference type="EMBL" id="JAUTXU010000310">
    <property type="protein sequence ID" value="KAK3686614.1"/>
    <property type="molecule type" value="Genomic_DNA"/>
</dbReference>
<gene>
    <name evidence="1" type="ORF">LTR37_019636</name>
</gene>
<evidence type="ECO:0000313" key="1">
    <source>
        <dbReference type="EMBL" id="KAK3686614.1"/>
    </source>
</evidence>
<proteinExistence type="predicted"/>
<evidence type="ECO:0000313" key="2">
    <source>
        <dbReference type="Proteomes" id="UP001281147"/>
    </source>
</evidence>
<organism evidence="1 2">
    <name type="scientific">Vermiconidia calcicola</name>
    <dbReference type="NCBI Taxonomy" id="1690605"/>
    <lineage>
        <taxon>Eukaryota</taxon>
        <taxon>Fungi</taxon>
        <taxon>Dikarya</taxon>
        <taxon>Ascomycota</taxon>
        <taxon>Pezizomycotina</taxon>
        <taxon>Dothideomycetes</taxon>
        <taxon>Dothideomycetidae</taxon>
        <taxon>Mycosphaerellales</taxon>
        <taxon>Extremaceae</taxon>
        <taxon>Vermiconidia</taxon>
    </lineage>
</organism>
<protein>
    <submittedName>
        <fullName evidence="1">Uncharacterized protein</fullName>
    </submittedName>
</protein>